<protein>
    <submittedName>
        <fullName evidence="2">Uncharacterized protein</fullName>
    </submittedName>
</protein>
<reference evidence="2 3" key="1">
    <citation type="journal article" date="2018" name="Proc. Natl. Acad. Sci. U.S.A.">
        <title>Draft genome sequence of Camellia sinensis var. sinensis provides insights into the evolution of the tea genome and tea quality.</title>
        <authorList>
            <person name="Wei C."/>
            <person name="Yang H."/>
            <person name="Wang S."/>
            <person name="Zhao J."/>
            <person name="Liu C."/>
            <person name="Gao L."/>
            <person name="Xia E."/>
            <person name="Lu Y."/>
            <person name="Tai Y."/>
            <person name="She G."/>
            <person name="Sun J."/>
            <person name="Cao H."/>
            <person name="Tong W."/>
            <person name="Gao Q."/>
            <person name="Li Y."/>
            <person name="Deng W."/>
            <person name="Jiang X."/>
            <person name="Wang W."/>
            <person name="Chen Q."/>
            <person name="Zhang S."/>
            <person name="Li H."/>
            <person name="Wu J."/>
            <person name="Wang P."/>
            <person name="Li P."/>
            <person name="Shi C."/>
            <person name="Zheng F."/>
            <person name="Jian J."/>
            <person name="Huang B."/>
            <person name="Shan D."/>
            <person name="Shi M."/>
            <person name="Fang C."/>
            <person name="Yue Y."/>
            <person name="Li F."/>
            <person name="Li D."/>
            <person name="Wei S."/>
            <person name="Han B."/>
            <person name="Jiang C."/>
            <person name="Yin Y."/>
            <person name="Xia T."/>
            <person name="Zhang Z."/>
            <person name="Bennetzen J.L."/>
            <person name="Zhao S."/>
            <person name="Wan X."/>
        </authorList>
    </citation>
    <scope>NUCLEOTIDE SEQUENCE [LARGE SCALE GENOMIC DNA]</scope>
    <source>
        <strain evidence="3">cv. Shuchazao</strain>
        <tissue evidence="2">Leaf</tissue>
    </source>
</reference>
<organism evidence="2 3">
    <name type="scientific">Camellia sinensis var. sinensis</name>
    <name type="common">China tea</name>
    <dbReference type="NCBI Taxonomy" id="542762"/>
    <lineage>
        <taxon>Eukaryota</taxon>
        <taxon>Viridiplantae</taxon>
        <taxon>Streptophyta</taxon>
        <taxon>Embryophyta</taxon>
        <taxon>Tracheophyta</taxon>
        <taxon>Spermatophyta</taxon>
        <taxon>Magnoliopsida</taxon>
        <taxon>eudicotyledons</taxon>
        <taxon>Gunneridae</taxon>
        <taxon>Pentapetalae</taxon>
        <taxon>asterids</taxon>
        <taxon>Ericales</taxon>
        <taxon>Theaceae</taxon>
        <taxon>Camellia</taxon>
    </lineage>
</organism>
<feature type="compositionally biased region" description="Polar residues" evidence="1">
    <location>
        <begin position="811"/>
        <end position="828"/>
    </location>
</feature>
<sequence>MAGTALTYTAAATGIDIAAGSALTPSFVNSFRIATVAERLALHVRNPSKNDTMEFFNLCLSLARGIDYAVTNNEVPSRAQDLPMLLRLDCVFKFTAISATHCIIEFSVGIAILEELLPTYASIPGIVMVLKISLLQSQSDPAAAVFLFVPIGDFVHNLDQYVHFLMEMLSGAPNHYTAIWFAGSIQVLHQTGQEALLPNEKAEAGTFNACKNGWFADKDSEELLSLADEIGSSFCSVRDMNTEANNYLQTISTIMSRFYPRMKMGQILAFLEVKPGYGTFAYDFHILKNAKPSAEDKVRLFVAQTDNIETSSCITTPPQVNFLLNGKGVDKRTNVFMDTGPQLPTVVMHMLKYGTNLLQVVGQFSGNYIIVVAYMVVISNLDRPVLQDCVQPAVAALDSDSEIIEGPSRISLNCPISEVDGEWRSEAVGGGEKRQGEVAGWEVAIKGCASVVTLMQYCEPLDLQLVLKEVGENVADVIISADGSWKAVEESNDNKDQPHDKMPNCQQDGGLAETIAPSNAPPDILDLTEGYDEMDVERTCVTQDKKPVLGNLQSQSIPQSMTNTSDQNAAHIEDDFWSGIFLPTYGTGTSSGGSDAQMVGGFSVSSPSNYMLSPVLTDAVSPALNREPEAFHGSALVATSVPQSQISGPSNMQLQQSQFGNSIVSNEYGRAPSIPRHINRTPIAVQALPAQTLTSGPQQRSRNSFNNLIPQGPSLASQTSVLPSISDGFNTVSSTLERQQQFSRSHLNPLHVSQITSSSLQQQQSTAQNWDHQNRSFISSQPAQQIVGLAAPSQLASARQQQPLNLRVPQHMSQSPSLIRSPAQTSSHFVRNQSGVGQTSLPGSSQRLMASALRAAQVARQPPSVPVHIPTTRASSSFPTNADGFRASVGDQRGNTGATLQQPATRTDGLADLPSEQNWRPTGRMRGSLSGRAYSDALNQFIIQPTQPVQAAIRPPLSMTSPPPGMPTPLQCSCKIGGMPMLLLKW</sequence>
<dbReference type="PANTHER" id="PTHR10782">
    <property type="entry name" value="ZINC FINGER MIZ DOMAIN-CONTAINING PROTEIN"/>
    <property type="match status" value="1"/>
</dbReference>
<feature type="compositionally biased region" description="Polar residues" evidence="1">
    <location>
        <begin position="893"/>
        <end position="905"/>
    </location>
</feature>
<evidence type="ECO:0000313" key="3">
    <source>
        <dbReference type="Proteomes" id="UP000306102"/>
    </source>
</evidence>
<dbReference type="GO" id="GO:0000785">
    <property type="term" value="C:chromatin"/>
    <property type="evidence" value="ECO:0007669"/>
    <property type="project" value="TreeGrafter"/>
</dbReference>
<feature type="region of interest" description="Disordered" evidence="1">
    <location>
        <begin position="808"/>
        <end position="828"/>
    </location>
</feature>
<dbReference type="Proteomes" id="UP000306102">
    <property type="component" value="Unassembled WGS sequence"/>
</dbReference>
<dbReference type="GO" id="GO:0016925">
    <property type="term" value="P:protein sumoylation"/>
    <property type="evidence" value="ECO:0007669"/>
    <property type="project" value="TreeGrafter"/>
</dbReference>
<gene>
    <name evidence="2" type="ORF">TEA_024351</name>
</gene>
<dbReference type="AlphaFoldDB" id="A0A4S4E4X1"/>
<dbReference type="STRING" id="542762.A0A4S4E4X1"/>
<name>A0A4S4E4X1_CAMSN</name>
<dbReference type="EMBL" id="SDRB02007560">
    <property type="protein sequence ID" value="THG10988.1"/>
    <property type="molecule type" value="Genomic_DNA"/>
</dbReference>
<feature type="region of interest" description="Disordered" evidence="1">
    <location>
        <begin position="859"/>
        <end position="924"/>
    </location>
</feature>
<evidence type="ECO:0000256" key="1">
    <source>
        <dbReference type="SAM" id="MobiDB-lite"/>
    </source>
</evidence>
<feature type="compositionally biased region" description="Basic and acidic residues" evidence="1">
    <location>
        <begin position="488"/>
        <end position="502"/>
    </location>
</feature>
<evidence type="ECO:0000313" key="2">
    <source>
        <dbReference type="EMBL" id="THG10988.1"/>
    </source>
</evidence>
<dbReference type="PANTHER" id="PTHR10782:SF4">
    <property type="entry name" value="TONALLI, ISOFORM E"/>
    <property type="match status" value="1"/>
</dbReference>
<dbReference type="GO" id="GO:0061665">
    <property type="term" value="F:SUMO ligase activity"/>
    <property type="evidence" value="ECO:0007669"/>
    <property type="project" value="TreeGrafter"/>
</dbReference>
<accession>A0A4S4E4X1</accession>
<keyword evidence="3" id="KW-1185">Reference proteome</keyword>
<feature type="region of interest" description="Disordered" evidence="1">
    <location>
        <begin position="488"/>
        <end position="526"/>
    </location>
</feature>
<feature type="region of interest" description="Disordered" evidence="1">
    <location>
        <begin position="692"/>
        <end position="712"/>
    </location>
</feature>
<comment type="caution">
    <text evidence="2">The sequence shown here is derived from an EMBL/GenBank/DDBJ whole genome shotgun (WGS) entry which is preliminary data.</text>
</comment>
<proteinExistence type="predicted"/>